<gene>
    <name evidence="2" type="ORF">HUO12_05365</name>
</gene>
<feature type="transmembrane region" description="Helical" evidence="1">
    <location>
        <begin position="63"/>
        <end position="81"/>
    </location>
</feature>
<accession>A0A850HAQ5</accession>
<dbReference type="Pfam" id="PF11335">
    <property type="entry name" value="DUF3137"/>
    <property type="match status" value="1"/>
</dbReference>
<name>A0A850HAQ5_9SPHN</name>
<feature type="transmembrane region" description="Helical" evidence="1">
    <location>
        <begin position="40"/>
        <end position="57"/>
    </location>
</feature>
<dbReference type="InterPro" id="IPR021484">
    <property type="entry name" value="DUF3137"/>
</dbReference>
<proteinExistence type="predicted"/>
<comment type="caution">
    <text evidence="2">The sequence shown here is derived from an EMBL/GenBank/DDBJ whole genome shotgun (WGS) entry which is preliminary data.</text>
</comment>
<organism evidence="2 3">
    <name type="scientific">Altererythrobacter lutimaris</name>
    <dbReference type="NCBI Taxonomy" id="2743979"/>
    <lineage>
        <taxon>Bacteria</taxon>
        <taxon>Pseudomonadati</taxon>
        <taxon>Pseudomonadota</taxon>
        <taxon>Alphaproteobacteria</taxon>
        <taxon>Sphingomonadales</taxon>
        <taxon>Erythrobacteraceae</taxon>
        <taxon>Altererythrobacter</taxon>
    </lineage>
</organism>
<dbReference type="Proteomes" id="UP000546031">
    <property type="component" value="Unassembled WGS sequence"/>
</dbReference>
<sequence length="332" mass="37037">MVNTTSVSTLMNDGLGTWLDERAQMRADAKAKASGRWTKAAFLGLPALAFMWFGPPWALDWKFIISAFIVGGGWAWGYAPIKAAKKEIKVGINSAIARSLGLQYEHDVEPGGEFEAAKTFGLLPHFHKSAFEDQWSGELKGHAFQLYEAHLRERRSSGKNTRYVTVFRGAIIAMDFGQPFHSITLLQRAGKHKKWLGLGGRKDSVSFNGRELHYVDQVHPDFEDTFEVWSDDQVEARTLIHPSYIEQLLEIERAFSGEEIRALFLNGEIILAVESDDMFESGSIEPHDDARKAAATQDQFAMLAGLAVRINQNVRGDRLSDPLRAPINSNGS</sequence>
<keyword evidence="1" id="KW-1133">Transmembrane helix</keyword>
<dbReference type="EMBL" id="JABWTA010000001">
    <property type="protein sequence ID" value="NVE94325.1"/>
    <property type="molecule type" value="Genomic_DNA"/>
</dbReference>
<evidence type="ECO:0000313" key="2">
    <source>
        <dbReference type="EMBL" id="NVE94325.1"/>
    </source>
</evidence>
<dbReference type="RefSeq" id="WP_176272610.1">
    <property type="nucleotide sequence ID" value="NZ_JABWTA010000001.1"/>
</dbReference>
<evidence type="ECO:0000313" key="3">
    <source>
        <dbReference type="Proteomes" id="UP000546031"/>
    </source>
</evidence>
<dbReference type="AlphaFoldDB" id="A0A850HAQ5"/>
<keyword evidence="1" id="KW-0812">Transmembrane</keyword>
<protein>
    <submittedName>
        <fullName evidence="2">DUF3137 domain-containing protein</fullName>
    </submittedName>
</protein>
<keyword evidence="3" id="KW-1185">Reference proteome</keyword>
<reference evidence="2 3" key="1">
    <citation type="submission" date="2020-06" db="EMBL/GenBank/DDBJ databases">
        <title>Altererythrobacter lutimaris sp. nov., a marine bacterium isolated from a tidal flat.</title>
        <authorList>
            <person name="Kim D."/>
            <person name="Yoo Y."/>
            <person name="Kim J.-J."/>
        </authorList>
    </citation>
    <scope>NUCLEOTIDE SEQUENCE [LARGE SCALE GENOMIC DNA]</scope>
    <source>
        <strain evidence="2 3">JGD-16</strain>
    </source>
</reference>
<evidence type="ECO:0000256" key="1">
    <source>
        <dbReference type="SAM" id="Phobius"/>
    </source>
</evidence>
<keyword evidence="1" id="KW-0472">Membrane</keyword>